<protein>
    <submittedName>
        <fullName evidence="2">TIM barrel protein</fullName>
    </submittedName>
</protein>
<comment type="caution">
    <text evidence="2">The sequence shown here is derived from an EMBL/GenBank/DDBJ whole genome shotgun (WGS) entry which is preliminary data.</text>
</comment>
<accession>A0A933L1H9</accession>
<dbReference type="EMBL" id="JACRAF010000018">
    <property type="protein sequence ID" value="MBI4921330.1"/>
    <property type="molecule type" value="Genomic_DNA"/>
</dbReference>
<feature type="domain" description="Xylose isomerase-like TIM barrel" evidence="1">
    <location>
        <begin position="86"/>
        <end position="233"/>
    </location>
</feature>
<sequence>MTARDRMLAFLAQKANGATPSVEPTPSVARRLLDRTAQVPFFAHSYAFILNMDHGSFTPAMLAEFAHRNQLAGLCLHINDGNEHSVAEMDAAGLDRFRRLLADLGLKLHLEISSTVREEVDRVVALAEALAVTNIRLYSRHEGPLDRVIATIRADLLYVASIAEATGLCFDYEQHEDLRADEIAGLLTGTDNPRIGALFDYTNSWNAREEPLDALRVLAPWIRQAHIKGGRKSVEGTGWGQLGVPQGSREDELPAAMLLYELLLLGDEKPQVIALALESEVGYYAPPFRREGESANPTIAWRTPSQTNVGDRTTLRQRLIDERRWADEQVGFDRALVAQLRSLATEIVAEATQTEALGAGRGR</sequence>
<dbReference type="Proteomes" id="UP000782610">
    <property type="component" value="Unassembled WGS sequence"/>
</dbReference>
<dbReference type="Gene3D" id="3.20.20.150">
    <property type="entry name" value="Divalent-metal-dependent TIM barrel enzymes"/>
    <property type="match status" value="1"/>
</dbReference>
<dbReference type="InterPro" id="IPR013022">
    <property type="entry name" value="Xyl_isomerase-like_TIM-brl"/>
</dbReference>
<gene>
    <name evidence="2" type="ORF">HY834_06235</name>
</gene>
<proteinExistence type="predicted"/>
<name>A0A933L1H9_9HYPH</name>
<dbReference type="InterPro" id="IPR036237">
    <property type="entry name" value="Xyl_isomerase-like_sf"/>
</dbReference>
<dbReference type="PANTHER" id="PTHR12110">
    <property type="entry name" value="HYDROXYPYRUVATE ISOMERASE"/>
    <property type="match status" value="1"/>
</dbReference>
<evidence type="ECO:0000313" key="2">
    <source>
        <dbReference type="EMBL" id="MBI4921330.1"/>
    </source>
</evidence>
<evidence type="ECO:0000259" key="1">
    <source>
        <dbReference type="Pfam" id="PF01261"/>
    </source>
</evidence>
<organism evidence="2 3">
    <name type="scientific">Devosia nanyangense</name>
    <dbReference type="NCBI Taxonomy" id="1228055"/>
    <lineage>
        <taxon>Bacteria</taxon>
        <taxon>Pseudomonadati</taxon>
        <taxon>Pseudomonadota</taxon>
        <taxon>Alphaproteobacteria</taxon>
        <taxon>Hyphomicrobiales</taxon>
        <taxon>Devosiaceae</taxon>
        <taxon>Devosia</taxon>
    </lineage>
</organism>
<evidence type="ECO:0000313" key="3">
    <source>
        <dbReference type="Proteomes" id="UP000782610"/>
    </source>
</evidence>
<dbReference type="SUPFAM" id="SSF51658">
    <property type="entry name" value="Xylose isomerase-like"/>
    <property type="match status" value="1"/>
</dbReference>
<dbReference type="Pfam" id="PF01261">
    <property type="entry name" value="AP_endonuc_2"/>
    <property type="match status" value="1"/>
</dbReference>
<reference evidence="2" key="1">
    <citation type="submission" date="2020-07" db="EMBL/GenBank/DDBJ databases">
        <title>Huge and variable diversity of episymbiotic CPR bacteria and DPANN archaea in groundwater ecosystems.</title>
        <authorList>
            <person name="He C.Y."/>
            <person name="Keren R."/>
            <person name="Whittaker M."/>
            <person name="Farag I.F."/>
            <person name="Doudna J."/>
            <person name="Cate J.H.D."/>
            <person name="Banfield J.F."/>
        </authorList>
    </citation>
    <scope>NUCLEOTIDE SEQUENCE</scope>
    <source>
        <strain evidence="2">NC_groundwater_1586_Pr3_B-0.1um_66_15</strain>
    </source>
</reference>
<dbReference type="PANTHER" id="PTHR12110:SF53">
    <property type="entry name" value="BLR5974 PROTEIN"/>
    <property type="match status" value="1"/>
</dbReference>
<dbReference type="AlphaFoldDB" id="A0A933L1H9"/>
<dbReference type="InterPro" id="IPR050312">
    <property type="entry name" value="IolE/XylAMocC-like"/>
</dbReference>